<reference evidence="2 3" key="1">
    <citation type="journal article" date="2019" name="Fungal Biol. Biotechnol.">
        <title>Draft genome sequence of fastidious pathogen Ceratobasidium theobromae, which causes vascular-streak dieback in Theobroma cacao.</title>
        <authorList>
            <person name="Ali S.S."/>
            <person name="Asman A."/>
            <person name="Shao J."/>
            <person name="Firmansyah A.P."/>
            <person name="Susilo A.W."/>
            <person name="Rosmana A."/>
            <person name="McMahon P."/>
            <person name="Junaid M."/>
            <person name="Guest D."/>
            <person name="Kheng T.Y."/>
            <person name="Meinhardt L.W."/>
            <person name="Bailey B.A."/>
        </authorList>
    </citation>
    <scope>NUCLEOTIDE SEQUENCE [LARGE SCALE GENOMIC DNA]</scope>
    <source>
        <strain evidence="2 3">CT2</strain>
    </source>
</reference>
<keyword evidence="3" id="KW-1185">Reference proteome</keyword>
<dbReference type="Proteomes" id="UP000383932">
    <property type="component" value="Unassembled WGS sequence"/>
</dbReference>
<comment type="caution">
    <text evidence="2">The sequence shown here is derived from an EMBL/GenBank/DDBJ whole genome shotgun (WGS) entry which is preliminary data.</text>
</comment>
<evidence type="ECO:0000313" key="2">
    <source>
        <dbReference type="EMBL" id="KAB5592018.1"/>
    </source>
</evidence>
<feature type="region of interest" description="Disordered" evidence="1">
    <location>
        <begin position="113"/>
        <end position="134"/>
    </location>
</feature>
<protein>
    <submittedName>
        <fullName evidence="2">Uncharacterized protein</fullName>
    </submittedName>
</protein>
<dbReference type="OrthoDB" id="3254996at2759"/>
<organism evidence="2 3">
    <name type="scientific">Ceratobasidium theobromae</name>
    <dbReference type="NCBI Taxonomy" id="1582974"/>
    <lineage>
        <taxon>Eukaryota</taxon>
        <taxon>Fungi</taxon>
        <taxon>Dikarya</taxon>
        <taxon>Basidiomycota</taxon>
        <taxon>Agaricomycotina</taxon>
        <taxon>Agaricomycetes</taxon>
        <taxon>Cantharellales</taxon>
        <taxon>Ceratobasidiaceae</taxon>
        <taxon>Ceratobasidium</taxon>
    </lineage>
</organism>
<accession>A0A5N5QKJ4</accession>
<dbReference type="AlphaFoldDB" id="A0A5N5QKJ4"/>
<name>A0A5N5QKJ4_9AGAM</name>
<dbReference type="EMBL" id="SSOP01000079">
    <property type="protein sequence ID" value="KAB5592018.1"/>
    <property type="molecule type" value="Genomic_DNA"/>
</dbReference>
<feature type="compositionally biased region" description="Polar residues" evidence="1">
    <location>
        <begin position="227"/>
        <end position="242"/>
    </location>
</feature>
<feature type="region of interest" description="Disordered" evidence="1">
    <location>
        <begin position="227"/>
        <end position="276"/>
    </location>
</feature>
<gene>
    <name evidence="2" type="ORF">CTheo_4542</name>
</gene>
<feature type="compositionally biased region" description="Basic and acidic residues" evidence="1">
    <location>
        <begin position="246"/>
        <end position="255"/>
    </location>
</feature>
<evidence type="ECO:0000313" key="3">
    <source>
        <dbReference type="Proteomes" id="UP000383932"/>
    </source>
</evidence>
<feature type="compositionally biased region" description="Basic and acidic residues" evidence="1">
    <location>
        <begin position="392"/>
        <end position="403"/>
    </location>
</feature>
<sequence length="527" mass="59892">MPSFRHNLMRTMMKHCVPIDLIRSVAPKSHKLLTSLQEGRLQVQPRVILRFDTTEGIEEVDNWYLNQPTKKFTKIEYRKFVDGFAKHEFIVVWLQNSRLICRFDRRATEKKGGQALDAAGTESEDSAHTLNPGEPVYKEVMDDTEVLLTIDFPEGEDLRVILAVCRGIQDHPDAKSYSLLVFNCYFFTWAIISSVARRGYNWEKTTASEEVWNNIIQESLKSISTNRSRSGSTEITLNNSSKQPKRNRDQFRDRFAAGGGKKKPKPVLPPPSVVHDESSAKHFRDALEYQLTGYRPFITNTLRRLLLRSQLAPVLNREMRRHFNIALLDAKIMAAEGNAAATSMRHVSDARVKPKEPTKYGEITWLNHCNIAWEVAIEAAYAAAIVTAKEENNPDGEELKTEIDPTSPAPWEQEWDRAWGEHWAARIPANDLTSDNRELGESTTFRGKQAWIQSWETSTEIGKRHVSDIAQRAADVLIDRLIDLDPSRLTFNEKSKVSGQRSGKLDLQLVCTAEFVVKVAEKGGGFI</sequence>
<proteinExistence type="predicted"/>
<feature type="region of interest" description="Disordered" evidence="1">
    <location>
        <begin position="392"/>
        <end position="411"/>
    </location>
</feature>
<evidence type="ECO:0000256" key="1">
    <source>
        <dbReference type="SAM" id="MobiDB-lite"/>
    </source>
</evidence>